<feature type="domain" description="CCHC-type" evidence="4">
    <location>
        <begin position="171"/>
        <end position="185"/>
    </location>
</feature>
<evidence type="ECO:0000256" key="2">
    <source>
        <dbReference type="SAM" id="Coils"/>
    </source>
</evidence>
<keyword evidence="1" id="KW-0862">Zinc</keyword>
<name>A0A9D4PS72_RHISA</name>
<gene>
    <name evidence="5" type="ORF">HPB52_018373</name>
</gene>
<evidence type="ECO:0000313" key="5">
    <source>
        <dbReference type="EMBL" id="KAH7952095.1"/>
    </source>
</evidence>
<dbReference type="InterPro" id="IPR001878">
    <property type="entry name" value="Znf_CCHC"/>
</dbReference>
<reference evidence="5" key="2">
    <citation type="submission" date="2021-09" db="EMBL/GenBank/DDBJ databases">
        <authorList>
            <person name="Jia N."/>
            <person name="Wang J."/>
            <person name="Shi W."/>
            <person name="Du L."/>
            <person name="Sun Y."/>
            <person name="Zhan W."/>
            <person name="Jiang J."/>
            <person name="Wang Q."/>
            <person name="Zhang B."/>
            <person name="Ji P."/>
            <person name="Sakyi L.B."/>
            <person name="Cui X."/>
            <person name="Yuan T."/>
            <person name="Jiang B."/>
            <person name="Yang W."/>
            <person name="Lam T.T.-Y."/>
            <person name="Chang Q."/>
            <person name="Ding S."/>
            <person name="Wang X."/>
            <person name="Zhu J."/>
            <person name="Ruan X."/>
            <person name="Zhao L."/>
            <person name="Wei J."/>
            <person name="Que T."/>
            <person name="Du C."/>
            <person name="Cheng J."/>
            <person name="Dai P."/>
            <person name="Han X."/>
            <person name="Huang E."/>
            <person name="Gao Y."/>
            <person name="Liu J."/>
            <person name="Shao H."/>
            <person name="Ye R."/>
            <person name="Li L."/>
            <person name="Wei W."/>
            <person name="Wang X."/>
            <person name="Wang C."/>
            <person name="Huo Q."/>
            <person name="Li W."/>
            <person name="Guo W."/>
            <person name="Chen H."/>
            <person name="Chen S."/>
            <person name="Zhou L."/>
            <person name="Zhou L."/>
            <person name="Ni X."/>
            <person name="Tian J."/>
            <person name="Zhou Y."/>
            <person name="Sheng Y."/>
            <person name="Liu T."/>
            <person name="Pan Y."/>
            <person name="Xia L."/>
            <person name="Li J."/>
            <person name="Zhao F."/>
            <person name="Cao W."/>
        </authorList>
    </citation>
    <scope>NUCLEOTIDE SEQUENCE</scope>
    <source>
        <strain evidence="5">Rsan-2018</strain>
        <tissue evidence="5">Larvae</tissue>
    </source>
</reference>
<protein>
    <recommendedName>
        <fullName evidence="4">CCHC-type domain-containing protein</fullName>
    </recommendedName>
</protein>
<keyword evidence="6" id="KW-1185">Reference proteome</keyword>
<dbReference type="GO" id="GO:0003676">
    <property type="term" value="F:nucleic acid binding"/>
    <property type="evidence" value="ECO:0007669"/>
    <property type="project" value="InterPro"/>
</dbReference>
<dbReference type="SMART" id="SM00343">
    <property type="entry name" value="ZnF_C2HC"/>
    <property type="match status" value="1"/>
</dbReference>
<proteinExistence type="predicted"/>
<feature type="region of interest" description="Disordered" evidence="3">
    <location>
        <begin position="356"/>
        <end position="501"/>
    </location>
</feature>
<sequence>MDRERFFALGRELRLEKDALREWVDKECALARDERAREREEAKESAERQRLRQEQELKILELKFKLQESAGRQSAEANEPVGATSSVTPSTTRLRDPIIAEQFMESCLPALKVFLKERNCRTLQEIAQTSDNFMDAQSLVNLGKERACGETGPPTSLRMELARKKLRADNRCFLCDKKGHRAAECWSRTKACSPVHGHNSDKYSAGRGDRCEASCMVSGERNEEKAAGNAEYVILKDGEKVPVVNTAVSRSVALENTENVPTVKGFMDQRPVTVLRDTGCDTVIVRQALVPKERLTSAYRPVLFLDRTVRNLPEAVVFLDTPIFKGEVRAQCLRDSLYDVVLGNIKGALPLDTTRVMATRTPNRSSSADIEEKTPKTPTNRRSRRQDQVTGVVNRLRAPRPEPSDSSLSAANSDNHAACAKRWQATAPPSGSSQLSTSPVPQRRRPRQHSYFEERNTGRLNQSRPGFLTLRSDGTDSLSAQMDQSPSSPQPPLQPPQDQVKTARQLDFHGVNRALCVLCVGTCLFTRAGSVRAPRCDVYASAPGK</sequence>
<evidence type="ECO:0000259" key="4">
    <source>
        <dbReference type="PROSITE" id="PS50158"/>
    </source>
</evidence>
<dbReference type="PANTHER" id="PTHR46888">
    <property type="entry name" value="ZINC KNUCKLE DOMAINCONTAINING PROTEIN-RELATED"/>
    <property type="match status" value="1"/>
</dbReference>
<dbReference type="PROSITE" id="PS50158">
    <property type="entry name" value="ZF_CCHC"/>
    <property type="match status" value="1"/>
</dbReference>
<evidence type="ECO:0000313" key="6">
    <source>
        <dbReference type="Proteomes" id="UP000821837"/>
    </source>
</evidence>
<keyword evidence="1" id="KW-0863">Zinc-finger</keyword>
<keyword evidence="1" id="KW-0479">Metal-binding</keyword>
<feature type="coiled-coil region" evidence="2">
    <location>
        <begin position="28"/>
        <end position="63"/>
    </location>
</feature>
<feature type="compositionally biased region" description="Polar residues" evidence="3">
    <location>
        <begin position="427"/>
        <end position="440"/>
    </location>
</feature>
<dbReference type="VEuPathDB" id="VectorBase:RSAN_050305"/>
<reference evidence="5" key="1">
    <citation type="journal article" date="2020" name="Cell">
        <title>Large-Scale Comparative Analyses of Tick Genomes Elucidate Their Genetic Diversity and Vector Capacities.</title>
        <authorList>
            <consortium name="Tick Genome and Microbiome Consortium (TIGMIC)"/>
            <person name="Jia N."/>
            <person name="Wang J."/>
            <person name="Shi W."/>
            <person name="Du L."/>
            <person name="Sun Y."/>
            <person name="Zhan W."/>
            <person name="Jiang J.F."/>
            <person name="Wang Q."/>
            <person name="Zhang B."/>
            <person name="Ji P."/>
            <person name="Bell-Sakyi L."/>
            <person name="Cui X.M."/>
            <person name="Yuan T.T."/>
            <person name="Jiang B.G."/>
            <person name="Yang W.F."/>
            <person name="Lam T.T."/>
            <person name="Chang Q.C."/>
            <person name="Ding S.J."/>
            <person name="Wang X.J."/>
            <person name="Zhu J.G."/>
            <person name="Ruan X.D."/>
            <person name="Zhao L."/>
            <person name="Wei J.T."/>
            <person name="Ye R.Z."/>
            <person name="Que T.C."/>
            <person name="Du C.H."/>
            <person name="Zhou Y.H."/>
            <person name="Cheng J.X."/>
            <person name="Dai P.F."/>
            <person name="Guo W.B."/>
            <person name="Han X.H."/>
            <person name="Huang E.J."/>
            <person name="Li L.F."/>
            <person name="Wei W."/>
            <person name="Gao Y.C."/>
            <person name="Liu J.Z."/>
            <person name="Shao H.Z."/>
            <person name="Wang X."/>
            <person name="Wang C.C."/>
            <person name="Yang T.C."/>
            <person name="Huo Q.B."/>
            <person name="Li W."/>
            <person name="Chen H.Y."/>
            <person name="Chen S.E."/>
            <person name="Zhou L.G."/>
            <person name="Ni X.B."/>
            <person name="Tian J.H."/>
            <person name="Sheng Y."/>
            <person name="Liu T."/>
            <person name="Pan Y.S."/>
            <person name="Xia L.Y."/>
            <person name="Li J."/>
            <person name="Zhao F."/>
            <person name="Cao W.C."/>
        </authorList>
    </citation>
    <scope>NUCLEOTIDE SEQUENCE</scope>
    <source>
        <strain evidence="5">Rsan-2018</strain>
    </source>
</reference>
<feature type="compositionally biased region" description="Low complexity" evidence="3">
    <location>
        <begin position="404"/>
        <end position="418"/>
    </location>
</feature>
<evidence type="ECO:0000256" key="1">
    <source>
        <dbReference type="PROSITE-ProRule" id="PRU00047"/>
    </source>
</evidence>
<dbReference type="PANTHER" id="PTHR46888:SF1">
    <property type="entry name" value="RIBONUCLEASE H"/>
    <property type="match status" value="1"/>
</dbReference>
<dbReference type="Proteomes" id="UP000821837">
    <property type="component" value="Chromosome 5"/>
</dbReference>
<keyword evidence="2" id="KW-0175">Coiled coil</keyword>
<comment type="caution">
    <text evidence="5">The sequence shown here is derived from an EMBL/GenBank/DDBJ whole genome shotgun (WGS) entry which is preliminary data.</text>
</comment>
<feature type="region of interest" description="Disordered" evidence="3">
    <location>
        <begin position="71"/>
        <end position="90"/>
    </location>
</feature>
<dbReference type="EMBL" id="JABSTV010001251">
    <property type="protein sequence ID" value="KAH7952095.1"/>
    <property type="molecule type" value="Genomic_DNA"/>
</dbReference>
<dbReference type="GO" id="GO:0008270">
    <property type="term" value="F:zinc ion binding"/>
    <property type="evidence" value="ECO:0007669"/>
    <property type="project" value="UniProtKB-KW"/>
</dbReference>
<dbReference type="AlphaFoldDB" id="A0A9D4PS72"/>
<accession>A0A9D4PS72</accession>
<dbReference type="VEuPathDB" id="VectorBase:RSAN_039802"/>
<organism evidence="5 6">
    <name type="scientific">Rhipicephalus sanguineus</name>
    <name type="common">Brown dog tick</name>
    <name type="synonym">Ixodes sanguineus</name>
    <dbReference type="NCBI Taxonomy" id="34632"/>
    <lineage>
        <taxon>Eukaryota</taxon>
        <taxon>Metazoa</taxon>
        <taxon>Ecdysozoa</taxon>
        <taxon>Arthropoda</taxon>
        <taxon>Chelicerata</taxon>
        <taxon>Arachnida</taxon>
        <taxon>Acari</taxon>
        <taxon>Parasitiformes</taxon>
        <taxon>Ixodida</taxon>
        <taxon>Ixodoidea</taxon>
        <taxon>Ixodidae</taxon>
        <taxon>Rhipicephalinae</taxon>
        <taxon>Rhipicephalus</taxon>
        <taxon>Rhipicephalus</taxon>
    </lineage>
</organism>
<evidence type="ECO:0000256" key="3">
    <source>
        <dbReference type="SAM" id="MobiDB-lite"/>
    </source>
</evidence>